<protein>
    <recommendedName>
        <fullName evidence="2">UDENN domain-containing protein</fullName>
    </recommendedName>
</protein>
<dbReference type="Pfam" id="PF14831">
    <property type="entry name" value="DUF4484"/>
    <property type="match status" value="1"/>
</dbReference>
<evidence type="ECO:0000313" key="3">
    <source>
        <dbReference type="EMBL" id="PGH28219.1"/>
    </source>
</evidence>
<dbReference type="Pfam" id="PF09804">
    <property type="entry name" value="DENND11"/>
    <property type="match status" value="1"/>
</dbReference>
<dbReference type="PANTHER" id="PTHR28153:SF1">
    <property type="entry name" value="DUF4484 DOMAIN-CONTAINING PROTEIN"/>
    <property type="match status" value="1"/>
</dbReference>
<feature type="domain" description="UDENN" evidence="2">
    <location>
        <begin position="27"/>
        <end position="468"/>
    </location>
</feature>
<dbReference type="PANTHER" id="PTHR28153">
    <property type="entry name" value="PROTEIN, PUTATIVE-RELATED"/>
    <property type="match status" value="1"/>
</dbReference>
<feature type="compositionally biased region" description="Acidic residues" evidence="1">
    <location>
        <begin position="514"/>
        <end position="523"/>
    </location>
</feature>
<name>A0A2B7Z4P2_POLH7</name>
<keyword evidence="4" id="KW-1185">Reference proteome</keyword>
<reference evidence="3 4" key="1">
    <citation type="submission" date="2017-10" db="EMBL/GenBank/DDBJ databases">
        <title>Comparative genomics in systemic dimorphic fungi from Ajellomycetaceae.</title>
        <authorList>
            <person name="Munoz J.F."/>
            <person name="Mcewen J.G."/>
            <person name="Clay O.K."/>
            <person name="Cuomo C.A."/>
        </authorList>
    </citation>
    <scope>NUCLEOTIDE SEQUENCE [LARGE SCALE GENOMIC DNA]</scope>
    <source>
        <strain evidence="3 4">UAMH7299</strain>
    </source>
</reference>
<evidence type="ECO:0000313" key="4">
    <source>
        <dbReference type="Proteomes" id="UP000224634"/>
    </source>
</evidence>
<proteinExistence type="predicted"/>
<dbReference type="OrthoDB" id="2152680at2759"/>
<sequence>MDSDRRRSKAIGTDLGSATYDAQPSIAALFLIRFDIKAGYTIAWKRSIPDVELENVVEFKSLPSGLHNVTDDLVYFVHEQYAGISAFVNRPAEESERNALMLAVGALVPLSYGRLGKIWRHAARLQELAEKVAENPEDTSSLSLYWDSHQLSSNEVPSPPDSPLDSLSSLKTRQTAIRDGFQRNRALSDATALMTSKQVLAPYHPALSLPTFLDAFGPLVFPLYRAALLRKRVLFIGDAPVQPACDFVYCLSLLSSLPRSLLPLLPPSVLVALRPRPLFSVGVHDLPYLASLPPPTISDVDTCWIACTTDRVFSMKDKLYDILVSLPPPYAKDAPKKIYPKITLSSPPPTKRKRSKPVSLKATQRDSRRYSALKDKLHELNRQARPSSADENVEEEDQSDNSSAISSRSVVEPVSWPLLAYTSFIWWASAGEKQGGPSEDETEQDCRLLESDLDSSFNPTYSDQAAQRGSITLQDQSHQPLEIALITYFRRLTTQIFTVLSNIIARHDAGDVADNADDDDTDTDTASQGSQSDHGSDEDTAFQASDQNEPLLPRPSSSPADHDEIISITSSDMADMGLDEWSGTDRAFVEEMVRVWWGRKAEVKGTQIRCCGVRIL</sequence>
<feature type="region of interest" description="Disordered" evidence="1">
    <location>
        <begin position="511"/>
        <end position="542"/>
    </location>
</feature>
<organism evidence="3 4">
    <name type="scientific">Polytolypa hystricis (strain UAMH7299)</name>
    <dbReference type="NCBI Taxonomy" id="1447883"/>
    <lineage>
        <taxon>Eukaryota</taxon>
        <taxon>Fungi</taxon>
        <taxon>Dikarya</taxon>
        <taxon>Ascomycota</taxon>
        <taxon>Pezizomycotina</taxon>
        <taxon>Eurotiomycetes</taxon>
        <taxon>Eurotiomycetidae</taxon>
        <taxon>Onygenales</taxon>
        <taxon>Onygenales incertae sedis</taxon>
        <taxon>Polytolypa</taxon>
    </lineage>
</organism>
<dbReference type="Proteomes" id="UP000224634">
    <property type="component" value="Unassembled WGS sequence"/>
</dbReference>
<dbReference type="InterPro" id="IPR053056">
    <property type="entry name" value="Lipid_Metab_Assoc_Protein"/>
</dbReference>
<dbReference type="AlphaFoldDB" id="A0A2B7Z4P2"/>
<feature type="compositionally biased region" description="Basic and acidic residues" evidence="1">
    <location>
        <begin position="363"/>
        <end position="382"/>
    </location>
</feature>
<dbReference type="GO" id="GO:0005811">
    <property type="term" value="C:lipid droplet"/>
    <property type="evidence" value="ECO:0007669"/>
    <property type="project" value="TreeGrafter"/>
</dbReference>
<feature type="region of interest" description="Disordered" evidence="1">
    <location>
        <begin position="341"/>
        <end position="406"/>
    </location>
</feature>
<accession>A0A2B7Z4P2</accession>
<dbReference type="PROSITE" id="PS50211">
    <property type="entry name" value="DENN"/>
    <property type="match status" value="1"/>
</dbReference>
<evidence type="ECO:0000259" key="2">
    <source>
        <dbReference type="PROSITE" id="PS50211"/>
    </source>
</evidence>
<comment type="caution">
    <text evidence="3">The sequence shown here is derived from an EMBL/GenBank/DDBJ whole genome shotgun (WGS) entry which is preliminary data.</text>
</comment>
<dbReference type="InterPro" id="IPR028115">
    <property type="entry name" value="DUF4484"/>
</dbReference>
<gene>
    <name evidence="3" type="ORF">AJ80_00109</name>
</gene>
<evidence type="ECO:0000256" key="1">
    <source>
        <dbReference type="SAM" id="MobiDB-lite"/>
    </source>
</evidence>
<dbReference type="EMBL" id="PDNA01000001">
    <property type="protein sequence ID" value="PGH28219.1"/>
    <property type="molecule type" value="Genomic_DNA"/>
</dbReference>
<dbReference type="InterPro" id="IPR037516">
    <property type="entry name" value="Tripartite_DENN"/>
</dbReference>
<dbReference type="InterPro" id="IPR018626">
    <property type="entry name" value="LCHN/Anr2"/>
</dbReference>
<dbReference type="STRING" id="1447883.A0A2B7Z4P2"/>